<dbReference type="Proteomes" id="UP000267096">
    <property type="component" value="Unassembled WGS sequence"/>
</dbReference>
<feature type="signal peptide" evidence="1">
    <location>
        <begin position="1"/>
        <end position="18"/>
    </location>
</feature>
<organism evidence="4">
    <name type="scientific">Anisakis simplex</name>
    <name type="common">Herring worm</name>
    <dbReference type="NCBI Taxonomy" id="6269"/>
    <lineage>
        <taxon>Eukaryota</taxon>
        <taxon>Metazoa</taxon>
        <taxon>Ecdysozoa</taxon>
        <taxon>Nematoda</taxon>
        <taxon>Chromadorea</taxon>
        <taxon>Rhabditida</taxon>
        <taxon>Spirurina</taxon>
        <taxon>Ascaridomorpha</taxon>
        <taxon>Ascaridoidea</taxon>
        <taxon>Anisakidae</taxon>
        <taxon>Anisakis</taxon>
        <taxon>Anisakis simplex complex</taxon>
    </lineage>
</organism>
<reference evidence="4" key="1">
    <citation type="submission" date="2017-02" db="UniProtKB">
        <authorList>
            <consortium name="WormBaseParasite"/>
        </authorList>
    </citation>
    <scope>IDENTIFICATION</scope>
</reference>
<name>A0A0M3JL02_ANISI</name>
<gene>
    <name evidence="2" type="ORF">ASIM_LOCUS8080</name>
</gene>
<proteinExistence type="predicted"/>
<evidence type="ECO:0000313" key="2">
    <source>
        <dbReference type="EMBL" id="VDK30758.1"/>
    </source>
</evidence>
<dbReference type="AlphaFoldDB" id="A0A0M3JL02"/>
<evidence type="ECO:0000313" key="3">
    <source>
        <dbReference type="Proteomes" id="UP000267096"/>
    </source>
</evidence>
<dbReference type="WBParaSite" id="ASIM_0000832901-mRNA-1">
    <property type="protein sequence ID" value="ASIM_0000832901-mRNA-1"/>
    <property type="gene ID" value="ASIM_0000832901"/>
</dbReference>
<keyword evidence="1" id="KW-0732">Signal</keyword>
<feature type="chain" id="PRO_5043120968" evidence="1">
    <location>
        <begin position="19"/>
        <end position="74"/>
    </location>
</feature>
<keyword evidence="3" id="KW-1185">Reference proteome</keyword>
<evidence type="ECO:0000256" key="1">
    <source>
        <dbReference type="SAM" id="SignalP"/>
    </source>
</evidence>
<evidence type="ECO:0000313" key="4">
    <source>
        <dbReference type="WBParaSite" id="ASIM_0000832901-mRNA-1"/>
    </source>
</evidence>
<reference evidence="2 3" key="2">
    <citation type="submission" date="2018-11" db="EMBL/GenBank/DDBJ databases">
        <authorList>
            <consortium name="Pathogen Informatics"/>
        </authorList>
    </citation>
    <scope>NUCLEOTIDE SEQUENCE [LARGE SCALE GENOMIC DNA]</scope>
</reference>
<sequence>MMNHCKFIFIVLIELIEIEKTLIVYQENGENELTSLPSTDNEELNDEKASEQAEEEFMRRAGLISQGSLEEKVS</sequence>
<dbReference type="EMBL" id="UYRR01021015">
    <property type="protein sequence ID" value="VDK30758.1"/>
    <property type="molecule type" value="Genomic_DNA"/>
</dbReference>
<protein>
    <submittedName>
        <fullName evidence="2 4">Uncharacterized protein</fullName>
    </submittedName>
</protein>
<accession>A0A0M3JL02</accession>